<evidence type="ECO:0000313" key="1">
    <source>
        <dbReference type="EMBL" id="MBW31839.1"/>
    </source>
</evidence>
<dbReference type="EMBL" id="GGFM01011088">
    <property type="protein sequence ID" value="MBW31839.1"/>
    <property type="molecule type" value="Transcribed_RNA"/>
</dbReference>
<protein>
    <submittedName>
        <fullName evidence="1">Putative secreted peptide</fullName>
    </submittedName>
</protein>
<organism evidence="1">
    <name type="scientific">Anopheles braziliensis</name>
    <dbReference type="NCBI Taxonomy" id="58242"/>
    <lineage>
        <taxon>Eukaryota</taxon>
        <taxon>Metazoa</taxon>
        <taxon>Ecdysozoa</taxon>
        <taxon>Arthropoda</taxon>
        <taxon>Hexapoda</taxon>
        <taxon>Insecta</taxon>
        <taxon>Pterygota</taxon>
        <taxon>Neoptera</taxon>
        <taxon>Endopterygota</taxon>
        <taxon>Diptera</taxon>
        <taxon>Nematocera</taxon>
        <taxon>Culicoidea</taxon>
        <taxon>Culicidae</taxon>
        <taxon>Anophelinae</taxon>
        <taxon>Anopheles</taxon>
    </lineage>
</organism>
<accession>A0A2M3ZTJ0</accession>
<dbReference type="AlphaFoldDB" id="A0A2M3ZTJ0"/>
<name>A0A2M3ZTJ0_9DIPT</name>
<sequence>MTTSAEQCLLLHLQCAGCCCCCSFHHFRTHSLPLRRVRPVGVSTHSRQRRRRRRRRMLILTTFEPLAA</sequence>
<proteinExistence type="predicted"/>
<reference evidence="1" key="1">
    <citation type="submission" date="2018-01" db="EMBL/GenBank/DDBJ databases">
        <title>An insight into the sialome of Amazonian anophelines.</title>
        <authorList>
            <person name="Ribeiro J.M."/>
            <person name="Scarpassa V."/>
            <person name="Calvo E."/>
        </authorList>
    </citation>
    <scope>NUCLEOTIDE SEQUENCE</scope>
    <source>
        <tissue evidence="1">Salivary glands</tissue>
    </source>
</reference>